<dbReference type="Pfam" id="PF20732">
    <property type="entry name" value="NamZ_C"/>
    <property type="match status" value="1"/>
</dbReference>
<dbReference type="InterPro" id="IPR008302">
    <property type="entry name" value="NamZ"/>
</dbReference>
<dbReference type="PANTHER" id="PTHR42915">
    <property type="entry name" value="HYPOTHETICAL 460 KDA PROTEIN IN FEUA-SIGW INTERGENIC REGION [PRECURSOR]"/>
    <property type="match status" value="1"/>
</dbReference>
<gene>
    <name evidence="3" type="ORF">METZ01_LOCUS39796</name>
</gene>
<name>A0A381R5H1_9ZZZZ</name>
<dbReference type="EMBL" id="UINC01001705">
    <property type="protein sequence ID" value="SUZ86942.1"/>
    <property type="molecule type" value="Genomic_DNA"/>
</dbReference>
<dbReference type="Pfam" id="PF07075">
    <property type="entry name" value="NamZ_N"/>
    <property type="match status" value="1"/>
</dbReference>
<feature type="domain" description="Peptidoglycan beta-N-acetylmuramidase NamZ N-terminal" evidence="1">
    <location>
        <begin position="48"/>
        <end position="248"/>
    </location>
</feature>
<evidence type="ECO:0008006" key="4">
    <source>
        <dbReference type="Google" id="ProtNLM"/>
    </source>
</evidence>
<dbReference type="AlphaFoldDB" id="A0A381R5H1"/>
<dbReference type="Gene3D" id="3.40.50.12170">
    <property type="entry name" value="Uncharacterised protein PF07075, DUF1343"/>
    <property type="match status" value="1"/>
</dbReference>
<organism evidence="3">
    <name type="scientific">marine metagenome</name>
    <dbReference type="NCBI Taxonomy" id="408172"/>
    <lineage>
        <taxon>unclassified sequences</taxon>
        <taxon>metagenomes</taxon>
        <taxon>ecological metagenomes</taxon>
    </lineage>
</organism>
<dbReference type="PIRSF" id="PIRSF016719">
    <property type="entry name" value="UCP016719"/>
    <property type="match status" value="1"/>
</dbReference>
<dbReference type="Gene3D" id="3.90.1150.140">
    <property type="match status" value="1"/>
</dbReference>
<dbReference type="PANTHER" id="PTHR42915:SF1">
    <property type="entry name" value="PEPTIDOGLYCAN BETA-N-ACETYLMURAMIDASE NAMZ"/>
    <property type="match status" value="1"/>
</dbReference>
<feature type="domain" description="Peptidoglycan beta-N-acetylmuramidase NamZ C-terminal" evidence="2">
    <location>
        <begin position="253"/>
        <end position="405"/>
    </location>
</feature>
<protein>
    <recommendedName>
        <fullName evidence="4">DUF1343 domain-containing protein</fullName>
    </recommendedName>
</protein>
<proteinExistence type="predicted"/>
<sequence length="406" mass="43819">MLLLACSRPDAQLDASLYQDDGAGFGLIRPGIEVLLEDSIHLVAGRRVGLITNQTGVDSSGRSSIDRIHEHPDVDLVALFAPEHGIRGTADPGATIANDVDVETGVPIYSLYGAVLSPTPEMLDGIDVLLVDYQDIGARYWTYVSTMTLAMESAAEQGIPVVVLDRPNPIGGAVQGNVLDPAFATFVGRYPLAMRHGMTLGELARYYRGEVGIGVELRVAPVDGWRRDMPFAETGLPWIQPSPNMPDVESATHYPGTCLFEGTVLSVARGTAAPFQQIGAPWLDGEALAEAMNGYGLSGVRFEPVTFVPDVPSDGKFDGVEVSGVRLVATSPEYDPTRAAVALLVETHRMSGAQWGWLQAHFDRLAGTDLLRQAVDAGAGVDEIRSRWQEELGAFMRVREQYLIYP</sequence>
<accession>A0A381R5H1</accession>
<evidence type="ECO:0000259" key="1">
    <source>
        <dbReference type="Pfam" id="PF07075"/>
    </source>
</evidence>
<dbReference type="InterPro" id="IPR048503">
    <property type="entry name" value="NamZ_C"/>
</dbReference>
<dbReference type="InterPro" id="IPR048502">
    <property type="entry name" value="NamZ_N"/>
</dbReference>
<reference evidence="3" key="1">
    <citation type="submission" date="2018-05" db="EMBL/GenBank/DDBJ databases">
        <authorList>
            <person name="Lanie J.A."/>
            <person name="Ng W.-L."/>
            <person name="Kazmierczak K.M."/>
            <person name="Andrzejewski T.M."/>
            <person name="Davidsen T.M."/>
            <person name="Wayne K.J."/>
            <person name="Tettelin H."/>
            <person name="Glass J.I."/>
            <person name="Rusch D."/>
            <person name="Podicherti R."/>
            <person name="Tsui H.-C.T."/>
            <person name="Winkler M.E."/>
        </authorList>
    </citation>
    <scope>NUCLEOTIDE SEQUENCE</scope>
</reference>
<evidence type="ECO:0000259" key="2">
    <source>
        <dbReference type="Pfam" id="PF20732"/>
    </source>
</evidence>
<dbReference type="GO" id="GO:0033922">
    <property type="term" value="F:peptidoglycan beta-N-acetylmuramidase activity"/>
    <property type="evidence" value="ECO:0007669"/>
    <property type="project" value="InterPro"/>
</dbReference>
<evidence type="ECO:0000313" key="3">
    <source>
        <dbReference type="EMBL" id="SUZ86942.1"/>
    </source>
</evidence>